<dbReference type="Pfam" id="PF05239">
    <property type="entry name" value="PRC"/>
    <property type="match status" value="2"/>
</dbReference>
<dbReference type="InterPro" id="IPR011033">
    <property type="entry name" value="PRC_barrel-like_sf"/>
</dbReference>
<name>A0A1I6DGA5_9FIRM</name>
<dbReference type="EMBL" id="FOYM01000010">
    <property type="protein sequence ID" value="SFR04408.1"/>
    <property type="molecule type" value="Genomic_DNA"/>
</dbReference>
<evidence type="ECO:0000256" key="1">
    <source>
        <dbReference type="SAM" id="MobiDB-lite"/>
    </source>
</evidence>
<dbReference type="InterPro" id="IPR027275">
    <property type="entry name" value="PRC-brl_dom"/>
</dbReference>
<feature type="domain" description="PRC-barrel" evidence="2">
    <location>
        <begin position="93"/>
        <end position="155"/>
    </location>
</feature>
<keyword evidence="4" id="KW-1185">Reference proteome</keyword>
<evidence type="ECO:0000313" key="3">
    <source>
        <dbReference type="EMBL" id="SFR04408.1"/>
    </source>
</evidence>
<dbReference type="PANTHER" id="PTHR36740">
    <property type="entry name" value="PRC DOMAIN-CONTAINING PROTEIN"/>
    <property type="match status" value="1"/>
</dbReference>
<dbReference type="PANTHER" id="PTHR36740:SF1">
    <property type="entry name" value="PRC-BARREL DOMAIN-CONTAINING PROTEIN"/>
    <property type="match status" value="1"/>
</dbReference>
<protein>
    <submittedName>
        <fullName evidence="3">Uncharacterized protein YrrD, contains PRC-barrel domain</fullName>
    </submittedName>
</protein>
<dbReference type="OrthoDB" id="53812at2"/>
<proteinExistence type="predicted"/>
<dbReference type="STRING" id="39060.SAMN05660706_11062"/>
<gene>
    <name evidence="3" type="ORF">SAMN05660706_11062</name>
</gene>
<dbReference type="AlphaFoldDB" id="A0A1I6DGA5"/>
<reference evidence="4" key="1">
    <citation type="submission" date="2016-10" db="EMBL/GenBank/DDBJ databases">
        <authorList>
            <person name="Varghese N."/>
            <person name="Submissions S."/>
        </authorList>
    </citation>
    <scope>NUCLEOTIDE SEQUENCE [LARGE SCALE GENOMIC DNA]</scope>
    <source>
        <strain evidence="4">DSM 3669</strain>
    </source>
</reference>
<evidence type="ECO:0000313" key="4">
    <source>
        <dbReference type="Proteomes" id="UP000199584"/>
    </source>
</evidence>
<organism evidence="3 4">
    <name type="scientific">Desulfoscipio geothermicus DSM 3669</name>
    <dbReference type="NCBI Taxonomy" id="1121426"/>
    <lineage>
        <taxon>Bacteria</taxon>
        <taxon>Bacillati</taxon>
        <taxon>Bacillota</taxon>
        <taxon>Clostridia</taxon>
        <taxon>Eubacteriales</taxon>
        <taxon>Desulfallaceae</taxon>
        <taxon>Desulfoscipio</taxon>
    </lineage>
</organism>
<dbReference type="Proteomes" id="UP000199584">
    <property type="component" value="Unassembled WGS sequence"/>
</dbReference>
<accession>A0A1I6DGA5</accession>
<feature type="region of interest" description="Disordered" evidence="1">
    <location>
        <begin position="196"/>
        <end position="240"/>
    </location>
</feature>
<dbReference type="Gene3D" id="2.30.30.240">
    <property type="entry name" value="PRC-barrel domain"/>
    <property type="match status" value="2"/>
</dbReference>
<dbReference type="SUPFAM" id="SSF50346">
    <property type="entry name" value="PRC-barrel domain"/>
    <property type="match status" value="2"/>
</dbReference>
<evidence type="ECO:0000259" key="2">
    <source>
        <dbReference type="Pfam" id="PF05239"/>
    </source>
</evidence>
<feature type="domain" description="PRC-barrel" evidence="2">
    <location>
        <begin position="5"/>
        <end position="73"/>
    </location>
</feature>
<sequence length="240" mass="26055">MRKSKQFISMPVISLQEGQQIGTIKGLVVDPIAKRVAALIIEQKGWFQEQKFIPYNHVRSVGEDAVTVNQGTAVQKGGSLPEIINLVKNNIKITGTRVVTESGTILGEVDDYYVNLDSGELVGIEFSGGYISGIVSGRAFLDVDHVLTVGKEMIVCSDQALEKTIKLEGGLQEKLRGIKDTTGNLWETTVQKTRGLSSSVNQSIGKLKRNKTEDKPDSTPVGAKPNQEQPAHTDNPPGKE</sequence>
<dbReference type="RefSeq" id="WP_092482874.1">
    <property type="nucleotide sequence ID" value="NZ_FOYM01000010.1"/>
</dbReference>